<accession>A0A6J4NHE3</accession>
<gene>
    <name evidence="1" type="ORF">AVDCRST_MAG66-731</name>
</gene>
<organism evidence="1">
    <name type="scientific">uncultured Pseudonocardia sp</name>
    <dbReference type="NCBI Taxonomy" id="211455"/>
    <lineage>
        <taxon>Bacteria</taxon>
        <taxon>Bacillati</taxon>
        <taxon>Actinomycetota</taxon>
        <taxon>Actinomycetes</taxon>
        <taxon>Pseudonocardiales</taxon>
        <taxon>Pseudonocardiaceae</taxon>
        <taxon>Pseudonocardia</taxon>
        <taxon>environmental samples</taxon>
    </lineage>
</organism>
<reference evidence="1" key="1">
    <citation type="submission" date="2020-02" db="EMBL/GenBank/DDBJ databases">
        <authorList>
            <person name="Meier V. D."/>
        </authorList>
    </citation>
    <scope>NUCLEOTIDE SEQUENCE</scope>
    <source>
        <strain evidence="1">AVDCRST_MAG66</strain>
    </source>
</reference>
<sequence length="97" mass="10087">MVVTGYDDRHGCGYVLSTGADAAATAAHTQVLTHDGVSVRATTELAAALRDALAHHPVALLGWSGPEVPLTFDDRVLLAWLRHTVGGVLTVSGGSER</sequence>
<proteinExistence type="predicted"/>
<dbReference type="AlphaFoldDB" id="A0A6J4NHE3"/>
<name>A0A6J4NHE3_9PSEU</name>
<evidence type="ECO:0000313" key="1">
    <source>
        <dbReference type="EMBL" id="CAA9387899.1"/>
    </source>
</evidence>
<protein>
    <submittedName>
        <fullName evidence="1">Uncharacterized protein</fullName>
    </submittedName>
</protein>
<dbReference type="EMBL" id="CADCUS010000106">
    <property type="protein sequence ID" value="CAA9387899.1"/>
    <property type="molecule type" value="Genomic_DNA"/>
</dbReference>